<dbReference type="PROSITE" id="PS50088">
    <property type="entry name" value="ANK_REPEAT"/>
    <property type="match status" value="2"/>
</dbReference>
<evidence type="ECO:0000313" key="6">
    <source>
        <dbReference type="EMBL" id="MBA4617839.1"/>
    </source>
</evidence>
<dbReference type="InterPro" id="IPR036770">
    <property type="entry name" value="Ankyrin_rpt-contain_sf"/>
</dbReference>
<dbReference type="PANTHER" id="PTHR22812">
    <property type="entry name" value="CHROMOBOX PROTEIN"/>
    <property type="match status" value="1"/>
</dbReference>
<dbReference type="Gene3D" id="2.40.50.40">
    <property type="match status" value="3"/>
</dbReference>
<dbReference type="Gene3D" id="1.25.40.20">
    <property type="entry name" value="Ankyrin repeat-containing domain"/>
    <property type="match status" value="1"/>
</dbReference>
<evidence type="ECO:0000256" key="2">
    <source>
        <dbReference type="ARBA" id="ARBA00023242"/>
    </source>
</evidence>
<organism evidence="6">
    <name type="scientific">Opuntia streptacantha</name>
    <name type="common">Prickly pear cactus</name>
    <name type="synonym">Opuntia cardona</name>
    <dbReference type="NCBI Taxonomy" id="393608"/>
    <lineage>
        <taxon>Eukaryota</taxon>
        <taxon>Viridiplantae</taxon>
        <taxon>Streptophyta</taxon>
        <taxon>Embryophyta</taxon>
        <taxon>Tracheophyta</taxon>
        <taxon>Spermatophyta</taxon>
        <taxon>Magnoliopsida</taxon>
        <taxon>eudicotyledons</taxon>
        <taxon>Gunneridae</taxon>
        <taxon>Pentapetalae</taxon>
        <taxon>Caryophyllales</taxon>
        <taxon>Cactineae</taxon>
        <taxon>Cactaceae</taxon>
        <taxon>Opuntioideae</taxon>
        <taxon>Opuntia</taxon>
    </lineage>
</organism>
<dbReference type="InterPro" id="IPR016197">
    <property type="entry name" value="Chromo-like_dom_sf"/>
</dbReference>
<dbReference type="SMART" id="SM00248">
    <property type="entry name" value="ANK"/>
    <property type="match status" value="2"/>
</dbReference>
<dbReference type="Pfam" id="PF12796">
    <property type="entry name" value="Ank_2"/>
    <property type="match status" value="1"/>
</dbReference>
<dbReference type="AlphaFoldDB" id="A0A7C8YGE0"/>
<evidence type="ECO:0000256" key="4">
    <source>
        <dbReference type="SAM" id="MobiDB-lite"/>
    </source>
</evidence>
<feature type="domain" description="Chromo" evidence="5">
    <location>
        <begin position="308"/>
        <end position="364"/>
    </location>
</feature>
<dbReference type="GO" id="GO:0005634">
    <property type="term" value="C:nucleus"/>
    <property type="evidence" value="ECO:0007669"/>
    <property type="project" value="UniProtKB-SubCell"/>
</dbReference>
<feature type="compositionally biased region" description="Basic residues" evidence="4">
    <location>
        <begin position="29"/>
        <end position="38"/>
    </location>
</feature>
<dbReference type="SUPFAM" id="SSF54160">
    <property type="entry name" value="Chromo domain-like"/>
    <property type="match status" value="3"/>
</dbReference>
<reference evidence="6" key="2">
    <citation type="submission" date="2020-07" db="EMBL/GenBank/DDBJ databases">
        <authorList>
            <person name="Vera ALvarez R."/>
            <person name="Arias-Moreno D.M."/>
            <person name="Jimenez-Jacinto V."/>
            <person name="Jimenez-Bremont J.F."/>
            <person name="Swaminathan K."/>
            <person name="Moose S.P."/>
            <person name="Guerrero-Gonzalez M.L."/>
            <person name="Marino-Ramirez L."/>
            <person name="Landsman D."/>
            <person name="Rodriguez-Kessler M."/>
            <person name="Delgado-Sanchez P."/>
        </authorList>
    </citation>
    <scope>NUCLEOTIDE SEQUENCE</scope>
    <source>
        <tissue evidence="6">Cladode</tissue>
    </source>
</reference>
<keyword evidence="2" id="KW-0539">Nucleus</keyword>
<proteinExistence type="predicted"/>
<feature type="repeat" description="ANK" evidence="3">
    <location>
        <begin position="150"/>
        <end position="182"/>
    </location>
</feature>
<keyword evidence="3" id="KW-0040">ANK repeat</keyword>
<dbReference type="Pfam" id="PF13857">
    <property type="entry name" value="Ank_5"/>
    <property type="match status" value="1"/>
</dbReference>
<accession>A0A7C8YGE0</accession>
<dbReference type="SUPFAM" id="SSF48403">
    <property type="entry name" value="Ankyrin repeat"/>
    <property type="match status" value="1"/>
</dbReference>
<dbReference type="CDD" id="cd18628">
    <property type="entry name" value="CD3_cpSRP43_like"/>
    <property type="match status" value="1"/>
</dbReference>
<evidence type="ECO:0000256" key="3">
    <source>
        <dbReference type="PROSITE-ProRule" id="PRU00023"/>
    </source>
</evidence>
<dbReference type="InterPro" id="IPR030300">
    <property type="entry name" value="CPSRP43_chromodomain_3"/>
</dbReference>
<dbReference type="EMBL" id="GISG01018010">
    <property type="protein sequence ID" value="MBA4617839.1"/>
    <property type="molecule type" value="Transcribed_RNA"/>
</dbReference>
<feature type="domain" description="Chromo" evidence="5">
    <location>
        <begin position="258"/>
        <end position="287"/>
    </location>
</feature>
<dbReference type="InterPro" id="IPR002110">
    <property type="entry name" value="Ankyrin_rpt"/>
</dbReference>
<dbReference type="PROSITE" id="PS50013">
    <property type="entry name" value="CHROMO_2"/>
    <property type="match status" value="2"/>
</dbReference>
<protein>
    <recommendedName>
        <fullName evidence="5">Chromo domain-containing protein</fullName>
    </recommendedName>
</protein>
<sequence>MVSMSITLPSHLSRHKILPKLPLSCFSRPPRRVHHHPPLSRPLLALQNSNPPPPPSTQTYDDYDEDESYGEVNKIIGSRPHPSRKPTMEYLIEWRDDHAPTWVPADFVAKDVVTEYETPCWTAAKKADAAELRRLLDSPDGRYVDAVDSDGRTALHFVAGIGADECVRILASVGADVDRKDAAGGLTPLHMATGYARPEAAKALIEFGADPEIPDNRGRTPLDVAKEILAVTPQVQFGRRLALQNVIKVLEGAIYEYAEVEAVLERRGKGENLEYLVKWRDGGENEWVKAGLIAQDLVSDFEAGLEYAEAQCVLGRRMGDDGKTEFLVKWADIDEPTWEPEENVDPELIKEFEELQAQEPQAEAQAHL</sequence>
<comment type="subcellular location">
    <subcellularLocation>
        <location evidence="1">Nucleus</location>
    </subcellularLocation>
</comment>
<feature type="repeat" description="ANK" evidence="3">
    <location>
        <begin position="184"/>
        <end position="216"/>
    </location>
</feature>
<feature type="region of interest" description="Disordered" evidence="4">
    <location>
        <begin position="29"/>
        <end position="64"/>
    </location>
</feature>
<name>A0A7C8YGE0_OPUST</name>
<reference evidence="6" key="1">
    <citation type="journal article" date="2013" name="J. Plant Res.">
        <title>Effect of fungi and light on seed germination of three Opuntia species from semiarid lands of central Mexico.</title>
        <authorList>
            <person name="Delgado-Sanchez P."/>
            <person name="Jimenez-Bremont J.F."/>
            <person name="Guerrero-Gonzalez Mde L."/>
            <person name="Flores J."/>
        </authorList>
    </citation>
    <scope>NUCLEOTIDE SEQUENCE</scope>
    <source>
        <tissue evidence="6">Cladode</tissue>
    </source>
</reference>
<dbReference type="InterPro" id="IPR000953">
    <property type="entry name" value="Chromo/chromo_shadow_dom"/>
</dbReference>
<dbReference type="InterPro" id="IPR023780">
    <property type="entry name" value="Chromo_domain"/>
</dbReference>
<evidence type="ECO:0000259" key="5">
    <source>
        <dbReference type="PROSITE" id="PS50013"/>
    </source>
</evidence>
<evidence type="ECO:0000256" key="1">
    <source>
        <dbReference type="ARBA" id="ARBA00004123"/>
    </source>
</evidence>
<dbReference type="PROSITE" id="PS50297">
    <property type="entry name" value="ANK_REP_REGION"/>
    <property type="match status" value="2"/>
</dbReference>
<dbReference type="SMART" id="SM00298">
    <property type="entry name" value="CHROMO"/>
    <property type="match status" value="3"/>
</dbReference>
<dbReference type="Pfam" id="PF00385">
    <property type="entry name" value="Chromo"/>
    <property type="match status" value="1"/>
</dbReference>
<dbReference type="InterPro" id="IPR051219">
    <property type="entry name" value="Heterochromatin_chromo-domain"/>
</dbReference>